<evidence type="ECO:0000313" key="2">
    <source>
        <dbReference type="EMBL" id="MDI6447519.1"/>
    </source>
</evidence>
<dbReference type="NCBIfam" id="TIGR02532">
    <property type="entry name" value="IV_pilin_GFxxxE"/>
    <property type="match status" value="1"/>
</dbReference>
<dbReference type="AlphaFoldDB" id="A0AAW6TVI3"/>
<dbReference type="InterPro" id="IPR045584">
    <property type="entry name" value="Pilin-like"/>
</dbReference>
<dbReference type="PROSITE" id="PS00409">
    <property type="entry name" value="PROKAR_NTER_METHYL"/>
    <property type="match status" value="1"/>
</dbReference>
<feature type="transmembrane region" description="Helical" evidence="1">
    <location>
        <begin position="12"/>
        <end position="30"/>
    </location>
</feature>
<dbReference type="SUPFAM" id="SSF54523">
    <property type="entry name" value="Pili subunits"/>
    <property type="match status" value="1"/>
</dbReference>
<dbReference type="Gene3D" id="3.30.700.10">
    <property type="entry name" value="Glycoprotein, Type 4 Pilin"/>
    <property type="match status" value="1"/>
</dbReference>
<evidence type="ECO:0000313" key="3">
    <source>
        <dbReference type="Proteomes" id="UP001431776"/>
    </source>
</evidence>
<proteinExistence type="predicted"/>
<dbReference type="EMBL" id="JASCXX010000001">
    <property type="protein sequence ID" value="MDI6447519.1"/>
    <property type="molecule type" value="Genomic_DNA"/>
</dbReference>
<comment type="caution">
    <text evidence="2">The sequence shown here is derived from an EMBL/GenBank/DDBJ whole genome shotgun (WGS) entry which is preliminary data.</text>
</comment>
<dbReference type="InterPro" id="IPR012902">
    <property type="entry name" value="N_methyl_site"/>
</dbReference>
<protein>
    <submittedName>
        <fullName evidence="2">Prepilin-type N-terminal cleavage/methylation domain-containing protein</fullName>
    </submittedName>
</protein>
<dbReference type="Proteomes" id="UP001431776">
    <property type="component" value="Unassembled WGS sequence"/>
</dbReference>
<keyword evidence="1" id="KW-0472">Membrane</keyword>
<sequence>MRRGRGFTLIELLVVVAIISVLMAILMPSLQRVRKQARSVACRSSLKQWGLIWYFYTEDTDGKFNPGIHQGTAAANDWPVALLPYYRDKGKLAMCPSATLPGAVGGAFEHRAWNWDGAGWGDVRAKDPELRDRGSYGQNEWICSRAEDDYWKTVRRIKHPDNVPLFFDCAYVDAWPLHNQGAPAIKGFDVADGNEWNVVCIDRHSGTINCVFADFSTVRPVGLKELWTLKWHRQFNTAGPWTMAGGVQAGDWPGWMRTFKDY</sequence>
<name>A0AAW6TVI3_9BACT</name>
<reference evidence="2" key="1">
    <citation type="submission" date="2023-05" db="EMBL/GenBank/DDBJ databases">
        <title>Anaerotaeda fermentans gen. nov., sp. nov., a novel anaerobic planctomycete of the new family within the order Sedimentisphaerales isolated from Taman Peninsula, Russia.</title>
        <authorList>
            <person name="Khomyakova M.A."/>
            <person name="Merkel A.Y."/>
            <person name="Slobodkin A.I."/>
        </authorList>
    </citation>
    <scope>NUCLEOTIDE SEQUENCE</scope>
    <source>
        <strain evidence="2">M17dextr</strain>
    </source>
</reference>
<keyword evidence="3" id="KW-1185">Reference proteome</keyword>
<organism evidence="2 3">
    <name type="scientific">Anaerobaca lacustris</name>
    <dbReference type="NCBI Taxonomy" id="3044600"/>
    <lineage>
        <taxon>Bacteria</taxon>
        <taxon>Pseudomonadati</taxon>
        <taxon>Planctomycetota</taxon>
        <taxon>Phycisphaerae</taxon>
        <taxon>Sedimentisphaerales</taxon>
        <taxon>Anaerobacaceae</taxon>
        <taxon>Anaerobaca</taxon>
    </lineage>
</organism>
<dbReference type="Pfam" id="PF07963">
    <property type="entry name" value="N_methyl"/>
    <property type="match status" value="1"/>
</dbReference>
<dbReference type="RefSeq" id="WP_349242930.1">
    <property type="nucleotide sequence ID" value="NZ_JASCXX010000001.1"/>
</dbReference>
<keyword evidence="1" id="KW-0812">Transmembrane</keyword>
<evidence type="ECO:0000256" key="1">
    <source>
        <dbReference type="SAM" id="Phobius"/>
    </source>
</evidence>
<dbReference type="PANTHER" id="PTHR30093">
    <property type="entry name" value="GENERAL SECRETION PATHWAY PROTEIN G"/>
    <property type="match status" value="1"/>
</dbReference>
<gene>
    <name evidence="2" type="ORF">QJ522_00565</name>
</gene>
<accession>A0AAW6TVI3</accession>
<keyword evidence="1" id="KW-1133">Transmembrane helix</keyword>